<evidence type="ECO:0000259" key="1">
    <source>
        <dbReference type="Pfam" id="PF24732"/>
    </source>
</evidence>
<dbReference type="InterPro" id="IPR056925">
    <property type="entry name" value="ParE-like"/>
</dbReference>
<dbReference type="Pfam" id="PF24732">
    <property type="entry name" value="ParE_like"/>
    <property type="match status" value="1"/>
</dbReference>
<dbReference type="AlphaFoldDB" id="A0A7V0T5P3"/>
<gene>
    <name evidence="2" type="ORF">ENN51_05080</name>
</gene>
<accession>A0A7V0T5P3</accession>
<comment type="caution">
    <text evidence="2">The sequence shown here is derived from an EMBL/GenBank/DDBJ whole genome shotgun (WGS) entry which is preliminary data.</text>
</comment>
<dbReference type="SUPFAM" id="SSF143011">
    <property type="entry name" value="RelE-like"/>
    <property type="match status" value="1"/>
</dbReference>
<proteinExistence type="predicted"/>
<dbReference type="EMBL" id="DSBX01000197">
    <property type="protein sequence ID" value="HDQ99642.1"/>
    <property type="molecule type" value="Genomic_DNA"/>
</dbReference>
<name>A0A7V0T5P3_UNCW3</name>
<protein>
    <recommendedName>
        <fullName evidence="1">ParE-like toxin domain-containing protein</fullName>
    </recommendedName>
</protein>
<feature type="domain" description="ParE-like toxin" evidence="1">
    <location>
        <begin position="25"/>
        <end position="80"/>
    </location>
</feature>
<reference evidence="2" key="1">
    <citation type="journal article" date="2020" name="mSystems">
        <title>Genome- and Community-Level Interaction Insights into Carbon Utilization and Element Cycling Functions of Hydrothermarchaeota in Hydrothermal Sediment.</title>
        <authorList>
            <person name="Zhou Z."/>
            <person name="Liu Y."/>
            <person name="Xu W."/>
            <person name="Pan J."/>
            <person name="Luo Z.H."/>
            <person name="Li M."/>
        </authorList>
    </citation>
    <scope>NUCLEOTIDE SEQUENCE [LARGE SCALE GENOMIC DNA]</scope>
    <source>
        <strain evidence="2">SpSt-1182</strain>
    </source>
</reference>
<dbReference type="Proteomes" id="UP000885672">
    <property type="component" value="Unassembled WGS sequence"/>
</dbReference>
<dbReference type="InterPro" id="IPR035093">
    <property type="entry name" value="RelE/ParE_toxin_dom_sf"/>
</dbReference>
<sequence>MNSSTTADFRAAYFALPPETRARVRRAFALWRRNPRHPALRFKKVGRVWSVRIGRDYRALALLRGDTLHWFWVGSHDDYTRLI</sequence>
<organism evidence="2">
    <name type="scientific">candidate division WOR-3 bacterium</name>
    <dbReference type="NCBI Taxonomy" id="2052148"/>
    <lineage>
        <taxon>Bacteria</taxon>
        <taxon>Bacteria division WOR-3</taxon>
    </lineage>
</organism>
<evidence type="ECO:0000313" key="2">
    <source>
        <dbReference type="EMBL" id="HDQ99642.1"/>
    </source>
</evidence>